<keyword evidence="1" id="KW-1185">Reference proteome</keyword>
<dbReference type="SMR" id="A0A8N4L614"/>
<sequence>MGENIEKSTLPYQLFLYNEELRRPNPRVVRRIKSKVELTEKLINENMKNLDNYGGADLMAINRQVDFKEELTEKIEMIKECHKTMKSQKNPSTWL</sequence>
<dbReference type="AlphaFoldDB" id="A0A8N4L614"/>
<reference evidence="2" key="1">
    <citation type="submission" date="2025-08" db="UniProtKB">
        <authorList>
            <consortium name="RefSeq"/>
        </authorList>
    </citation>
    <scope>IDENTIFICATION</scope>
    <source>
        <tissue evidence="2">Adult</tissue>
    </source>
</reference>
<dbReference type="OrthoDB" id="7935653at2759"/>
<evidence type="ECO:0000313" key="2">
    <source>
        <dbReference type="RefSeq" id="XP_029406421.1"/>
    </source>
</evidence>
<organism evidence="1 2">
    <name type="scientific">Bactrocera dorsalis</name>
    <name type="common">Oriental fruit fly</name>
    <name type="synonym">Dacus dorsalis</name>
    <dbReference type="NCBI Taxonomy" id="27457"/>
    <lineage>
        <taxon>Eukaryota</taxon>
        <taxon>Metazoa</taxon>
        <taxon>Ecdysozoa</taxon>
        <taxon>Arthropoda</taxon>
        <taxon>Hexapoda</taxon>
        <taxon>Insecta</taxon>
        <taxon>Pterygota</taxon>
        <taxon>Neoptera</taxon>
        <taxon>Endopterygota</taxon>
        <taxon>Diptera</taxon>
        <taxon>Brachycera</taxon>
        <taxon>Muscomorpha</taxon>
        <taxon>Tephritoidea</taxon>
        <taxon>Tephritidae</taxon>
        <taxon>Bactrocera</taxon>
        <taxon>Bactrocera</taxon>
    </lineage>
</organism>
<dbReference type="GeneID" id="115066223"/>
<dbReference type="InterPro" id="IPR007970">
    <property type="entry name" value="DUF733"/>
</dbReference>
<dbReference type="Pfam" id="PF05306">
    <property type="entry name" value="DUF733"/>
    <property type="match status" value="1"/>
</dbReference>
<evidence type="ECO:0000313" key="1">
    <source>
        <dbReference type="Proteomes" id="UP001652620"/>
    </source>
</evidence>
<dbReference type="RefSeq" id="XP_029406421.1">
    <property type="nucleotide sequence ID" value="XM_029550561.2"/>
</dbReference>
<dbReference type="KEGG" id="bdr:115066223"/>
<proteinExistence type="predicted"/>
<dbReference type="Proteomes" id="UP001652620">
    <property type="component" value="Chromosome 5"/>
</dbReference>
<accession>A0A8N4L614</accession>
<dbReference type="OMA" id="EMIKECH"/>
<name>A0A8N4L614_BACDO</name>
<gene>
    <name evidence="2" type="primary">LOC115066223</name>
</gene>
<protein>
    <submittedName>
        <fullName evidence="2">Uncharacterized protein LOC115066223</fullName>
    </submittedName>
</protein>